<comment type="subcellular location">
    <subcellularLocation>
        <location evidence="1 4">Cytoplasm</location>
    </subcellularLocation>
</comment>
<protein>
    <recommendedName>
        <fullName evidence="4">Citrate lyase acyl carrier protein</fullName>
    </recommendedName>
    <alternativeName>
        <fullName evidence="4">Citrate lyase gamma chain</fullName>
    </alternativeName>
</protein>
<dbReference type="Pfam" id="PF06857">
    <property type="entry name" value="ACP"/>
    <property type="match status" value="1"/>
</dbReference>
<proteinExistence type="inferred from homology"/>
<comment type="function">
    <text evidence="4">Covalent carrier of the coenzyme of citrate lyase.</text>
</comment>
<reference evidence="6" key="1">
    <citation type="journal article" date="2019" name="Int. J. Syst. Evol. Microbiol.">
        <title>The Global Catalogue of Microorganisms (GCM) 10K type strain sequencing project: providing services to taxonomists for standard genome sequencing and annotation.</title>
        <authorList>
            <consortium name="The Broad Institute Genomics Platform"/>
            <consortium name="The Broad Institute Genome Sequencing Center for Infectious Disease"/>
            <person name="Wu L."/>
            <person name="Ma J."/>
        </authorList>
    </citation>
    <scope>NUCLEOTIDE SEQUENCE [LARGE SCALE GENOMIC DNA]</scope>
    <source>
        <strain evidence="6">NBRC 3266</strain>
    </source>
</reference>
<evidence type="ECO:0000256" key="3">
    <source>
        <dbReference type="ARBA" id="ARBA00022553"/>
    </source>
</evidence>
<comment type="similarity">
    <text evidence="4">Belongs to the CitD family.</text>
</comment>
<organism evidence="5 6">
    <name type="scientific">Gluconobacter kondonii</name>
    <dbReference type="NCBI Taxonomy" id="941463"/>
    <lineage>
        <taxon>Bacteria</taxon>
        <taxon>Pseudomonadati</taxon>
        <taxon>Pseudomonadota</taxon>
        <taxon>Alphaproteobacteria</taxon>
        <taxon>Acetobacterales</taxon>
        <taxon>Acetobacteraceae</taxon>
        <taxon>Gluconobacter</taxon>
    </lineage>
</organism>
<evidence type="ECO:0000256" key="2">
    <source>
        <dbReference type="ARBA" id="ARBA00022490"/>
    </source>
</evidence>
<keyword evidence="2 4" id="KW-0963">Cytoplasm</keyword>
<evidence type="ECO:0000256" key="4">
    <source>
        <dbReference type="HAMAP-Rule" id="MF_00805"/>
    </source>
</evidence>
<keyword evidence="5" id="KW-0456">Lyase</keyword>
<dbReference type="EMBL" id="BSNV01000011">
    <property type="protein sequence ID" value="GLQ66454.1"/>
    <property type="molecule type" value="Genomic_DNA"/>
</dbReference>
<dbReference type="GO" id="GO:0016829">
    <property type="term" value="F:lyase activity"/>
    <property type="evidence" value="ECO:0007669"/>
    <property type="project" value="UniProtKB-KW"/>
</dbReference>
<accession>A0ABQ5WSV7</accession>
<dbReference type="GeneID" id="76196075"/>
<dbReference type="InterPro" id="IPR006495">
    <property type="entry name" value="CitD"/>
</dbReference>
<gene>
    <name evidence="5" type="primary">citD2</name>
    <name evidence="4" type="synonym">citD</name>
    <name evidence="5" type="ORF">GCM10007870_20380</name>
</gene>
<keyword evidence="3 4" id="KW-0597">Phosphoprotein</keyword>
<dbReference type="InterPro" id="IPR023439">
    <property type="entry name" value="Mal_deCO2ase/Cit_lyase_ACP"/>
</dbReference>
<sequence>MKINKRGIAGTLESSDVMVVINPHDSQEIKLIVQSKVEKQFGSSIRKTVKDTLTKCGVLSAVVDVRDQGALDCVIRARVEAAVYRASDEKTVKFGDLS</sequence>
<dbReference type="PIRSF" id="PIRSF002736">
    <property type="entry name" value="Citrt_lyas_gamma"/>
    <property type="match status" value="1"/>
</dbReference>
<dbReference type="NCBIfam" id="NF009726">
    <property type="entry name" value="PRK13253.1"/>
    <property type="match status" value="1"/>
</dbReference>
<comment type="subunit">
    <text evidence="4">Oligomer with a subunit composition of (alpha,beta,gamma)6.</text>
</comment>
<evidence type="ECO:0000256" key="1">
    <source>
        <dbReference type="ARBA" id="ARBA00004496"/>
    </source>
</evidence>
<evidence type="ECO:0000313" key="6">
    <source>
        <dbReference type="Proteomes" id="UP001156629"/>
    </source>
</evidence>
<dbReference type="RefSeq" id="WP_077804033.1">
    <property type="nucleotide sequence ID" value="NZ_BEWP01000034.1"/>
</dbReference>
<dbReference type="HAMAP" id="MF_00805">
    <property type="entry name" value="CitD"/>
    <property type="match status" value="1"/>
</dbReference>
<dbReference type="Proteomes" id="UP001156629">
    <property type="component" value="Unassembled WGS sequence"/>
</dbReference>
<comment type="caution">
    <text evidence="5">The sequence shown here is derived from an EMBL/GenBank/DDBJ whole genome shotgun (WGS) entry which is preliminary data.</text>
</comment>
<dbReference type="NCBIfam" id="TIGR01608">
    <property type="entry name" value="citD"/>
    <property type="match status" value="1"/>
</dbReference>
<keyword evidence="6" id="KW-1185">Reference proteome</keyword>
<evidence type="ECO:0000313" key="5">
    <source>
        <dbReference type="EMBL" id="GLQ66454.1"/>
    </source>
</evidence>
<feature type="modified residue" description="O-(phosphoribosyl dephospho-coenzyme A)serine" evidence="4">
    <location>
        <position position="14"/>
    </location>
</feature>
<name>A0ABQ5WSV7_9PROT</name>